<dbReference type="RefSeq" id="WP_167639156.1">
    <property type="nucleotide sequence ID" value="NZ_JAATOP010000013.1"/>
</dbReference>
<evidence type="ECO:0000313" key="4">
    <source>
        <dbReference type="EMBL" id="NIY73770.1"/>
    </source>
</evidence>
<dbReference type="Proteomes" id="UP000709466">
    <property type="component" value="Unassembled WGS sequence"/>
</dbReference>
<name>A0ABX0W1B0_9RHOB</name>
<dbReference type="EMBL" id="JAATOP010000013">
    <property type="protein sequence ID" value="NIY73770.1"/>
    <property type="molecule type" value="Genomic_DNA"/>
</dbReference>
<evidence type="ECO:0000256" key="1">
    <source>
        <dbReference type="ARBA" id="ARBA00022729"/>
    </source>
</evidence>
<reference evidence="4 5" key="1">
    <citation type="submission" date="2020-03" db="EMBL/GenBank/DDBJ databases">
        <title>Bacterial isolates of synthetic phycosphere.</title>
        <authorList>
            <person name="Fu H."/>
            <person name="Moran M.A."/>
        </authorList>
    </citation>
    <scope>NUCLEOTIDE SEQUENCE [LARGE SCALE GENOMIC DNA]</scope>
    <source>
        <strain evidence="4 5">HF1</strain>
    </source>
</reference>
<sequence length="372" mass="39741">MSSVLKRSSALLLCFSVAACDVPRGAGFEGEVLAVKDDQQAGEVVAYPFEVIDITRETQALVSRWPSSNGRAYNWPSRVEQPASIIIEPGDLLSIAVWDAEENSLLTGPGQQVASLERMRVNSEGRIFLPFVGEMKVSGMSPQTARSRIEEEYNYSIPSAQVQIDVVPGRANTADIVGGVSAPGSYPLQDRNVSVLSLIALGGGVPSNLNNPQVKLFRGSNRYTISLERLYADPSLDTIVRGGDRVIVEKDSRTFLSLGAAGSEALHEFPTDDVNALEALAIVGGVADDRANPKGILILREYPNSAIRANGTGPTRNRVVFTIDLTTADGLFSAGQFHIQPGDLIYATESPVNSARTIMGILGSAIGIANRL</sequence>
<keyword evidence="1 2" id="KW-0732">Signal</keyword>
<dbReference type="InterPro" id="IPR049712">
    <property type="entry name" value="Poly_export"/>
</dbReference>
<dbReference type="PROSITE" id="PS51257">
    <property type="entry name" value="PROKAR_LIPOPROTEIN"/>
    <property type="match status" value="1"/>
</dbReference>
<keyword evidence="5" id="KW-1185">Reference proteome</keyword>
<dbReference type="Gene3D" id="3.30.1950.10">
    <property type="entry name" value="wza like domain"/>
    <property type="match status" value="1"/>
</dbReference>
<gene>
    <name evidence="4" type="ORF">HCZ30_15175</name>
</gene>
<dbReference type="PANTHER" id="PTHR33619">
    <property type="entry name" value="POLYSACCHARIDE EXPORT PROTEIN GFCE-RELATED"/>
    <property type="match status" value="1"/>
</dbReference>
<accession>A0ABX0W1B0</accession>
<evidence type="ECO:0000313" key="5">
    <source>
        <dbReference type="Proteomes" id="UP000709466"/>
    </source>
</evidence>
<evidence type="ECO:0000259" key="3">
    <source>
        <dbReference type="Pfam" id="PF02563"/>
    </source>
</evidence>
<dbReference type="PANTHER" id="PTHR33619:SF3">
    <property type="entry name" value="POLYSACCHARIDE EXPORT PROTEIN GFCE-RELATED"/>
    <property type="match status" value="1"/>
</dbReference>
<dbReference type="Pfam" id="PF02563">
    <property type="entry name" value="Poly_export"/>
    <property type="match status" value="1"/>
</dbReference>
<dbReference type="InterPro" id="IPR003715">
    <property type="entry name" value="Poly_export_N"/>
</dbReference>
<organism evidence="4 5">
    <name type="scientific">Marivivens donghaensis</name>
    <dbReference type="NCBI Taxonomy" id="1699413"/>
    <lineage>
        <taxon>Bacteria</taxon>
        <taxon>Pseudomonadati</taxon>
        <taxon>Pseudomonadota</taxon>
        <taxon>Alphaproteobacteria</taxon>
        <taxon>Rhodobacterales</taxon>
        <taxon>Paracoccaceae</taxon>
        <taxon>Marivivens group</taxon>
        <taxon>Marivivens</taxon>
    </lineage>
</organism>
<feature type="signal peptide" evidence="2">
    <location>
        <begin position="1"/>
        <end position="19"/>
    </location>
</feature>
<comment type="caution">
    <text evidence="4">The sequence shown here is derived from an EMBL/GenBank/DDBJ whole genome shotgun (WGS) entry which is preliminary data.</text>
</comment>
<evidence type="ECO:0000256" key="2">
    <source>
        <dbReference type="SAM" id="SignalP"/>
    </source>
</evidence>
<feature type="chain" id="PRO_5045421549" evidence="2">
    <location>
        <begin position="20"/>
        <end position="372"/>
    </location>
</feature>
<protein>
    <submittedName>
        <fullName evidence="4">Polysaccharide export protein</fullName>
    </submittedName>
</protein>
<dbReference type="Gene3D" id="3.10.560.10">
    <property type="entry name" value="Outer membrane lipoprotein wza domain like"/>
    <property type="match status" value="2"/>
</dbReference>
<proteinExistence type="predicted"/>
<feature type="domain" description="Polysaccharide export protein N-terminal" evidence="3">
    <location>
        <begin position="81"/>
        <end position="166"/>
    </location>
</feature>